<evidence type="ECO:0000313" key="2">
    <source>
        <dbReference type="Proteomes" id="UP000063063"/>
    </source>
</evidence>
<organism evidence="1 2">
    <name type="scientific">Leishmania panamensis</name>
    <dbReference type="NCBI Taxonomy" id="5679"/>
    <lineage>
        <taxon>Eukaryota</taxon>
        <taxon>Discoba</taxon>
        <taxon>Euglenozoa</taxon>
        <taxon>Kinetoplastea</taxon>
        <taxon>Metakinetoplastina</taxon>
        <taxon>Trypanosomatida</taxon>
        <taxon>Trypanosomatidae</taxon>
        <taxon>Leishmaniinae</taxon>
        <taxon>Leishmania</taxon>
        <taxon>Leishmania guyanensis species complex</taxon>
    </lineage>
</organism>
<sequence length="161" mass="16135">MTSTRNKFLLALVALVLLATYAAAVKGDCSVENCATCLEEDATQCAECNNGYRPTDAGQCEAIPCDVPNCATCAAGSTTQCAECKPGYRPTDAGQCEAISCDVPNCATCAAGSTTQCAECNADYQLTTEGQCVAASDAAAAPHSGVAAVAALAAAVVAYAL</sequence>
<gene>
    <name evidence="1" type="ORF">LPMP_0920293</name>
</gene>
<reference evidence="1 2" key="1">
    <citation type="journal article" date="2015" name="Sci. Rep.">
        <title>The genome of Leishmania panamensis: insights into genomics of the L. (Viannia) subgenus.</title>
        <authorList>
            <person name="Llanes A."/>
            <person name="Restrepo C.M."/>
            <person name="Vecchio G.D."/>
            <person name="Anguizola F.J."/>
            <person name="Lleonart R."/>
        </authorList>
    </citation>
    <scope>NUCLEOTIDE SEQUENCE [LARGE SCALE GENOMIC DNA]</scope>
    <source>
        <strain evidence="1 2">MHOM/PA/94/PSC-1</strain>
    </source>
</reference>
<name>A0AC62A6B3_LEIPA</name>
<protein>
    <submittedName>
        <fullName evidence="1">Surface antigen-like protein, putative</fullName>
    </submittedName>
</protein>
<dbReference type="Proteomes" id="UP000063063">
    <property type="component" value="Chromosome 9"/>
</dbReference>
<accession>A0AC62A6B3</accession>
<keyword evidence="2" id="KW-1185">Reference proteome</keyword>
<proteinExistence type="predicted"/>
<evidence type="ECO:0000313" key="1">
    <source>
        <dbReference type="EMBL" id="XUY37347.1"/>
    </source>
</evidence>
<dbReference type="EMBL" id="CP009378">
    <property type="protein sequence ID" value="XUY37347.1"/>
    <property type="molecule type" value="Genomic_DNA"/>
</dbReference>